<dbReference type="GO" id="GO:0000445">
    <property type="term" value="C:THO complex part of transcription export complex"/>
    <property type="evidence" value="ECO:0007669"/>
    <property type="project" value="TreeGrafter"/>
</dbReference>
<reference evidence="6" key="1">
    <citation type="submission" date="2022-07" db="EMBL/GenBank/DDBJ databases">
        <title>Evaluation of T. orientalis genome assembly methods using nanopore sequencing and analysis of variation between genomes.</title>
        <authorList>
            <person name="Yam J."/>
            <person name="Micallef M.L."/>
            <person name="Liu M."/>
            <person name="Djordjevic S.P."/>
            <person name="Bogema D.R."/>
            <person name="Jenkins C."/>
        </authorList>
    </citation>
    <scope>NUCLEOTIDE SEQUENCE</scope>
    <source>
        <strain evidence="6">Goon Nure</strain>
    </source>
</reference>
<evidence type="ECO:0008006" key="8">
    <source>
        <dbReference type="Google" id="ProtNLM"/>
    </source>
</evidence>
<accession>A0A976MDW6</accession>
<evidence type="ECO:0000256" key="2">
    <source>
        <dbReference type="ARBA" id="ARBA00022737"/>
    </source>
</evidence>
<evidence type="ECO:0000256" key="1">
    <source>
        <dbReference type="ARBA" id="ARBA00022574"/>
    </source>
</evidence>
<keyword evidence="1 4" id="KW-0853">WD repeat</keyword>
<organism evidence="6 7">
    <name type="scientific">Theileria orientalis</name>
    <dbReference type="NCBI Taxonomy" id="68886"/>
    <lineage>
        <taxon>Eukaryota</taxon>
        <taxon>Sar</taxon>
        <taxon>Alveolata</taxon>
        <taxon>Apicomplexa</taxon>
        <taxon>Aconoidasida</taxon>
        <taxon>Piroplasmida</taxon>
        <taxon>Theileriidae</taxon>
        <taxon>Theileria</taxon>
    </lineage>
</organism>
<keyword evidence="5" id="KW-0472">Membrane</keyword>
<dbReference type="Proteomes" id="UP000244811">
    <property type="component" value="Chromosome 4"/>
</dbReference>
<dbReference type="SUPFAM" id="SSF50978">
    <property type="entry name" value="WD40 repeat-like"/>
    <property type="match status" value="1"/>
</dbReference>
<feature type="transmembrane region" description="Helical" evidence="5">
    <location>
        <begin position="494"/>
        <end position="513"/>
    </location>
</feature>
<dbReference type="GO" id="GO:0006406">
    <property type="term" value="P:mRNA export from nucleus"/>
    <property type="evidence" value="ECO:0007669"/>
    <property type="project" value="InterPro"/>
</dbReference>
<dbReference type="InterPro" id="IPR015943">
    <property type="entry name" value="WD40/YVTN_repeat-like_dom_sf"/>
</dbReference>
<evidence type="ECO:0000256" key="5">
    <source>
        <dbReference type="SAM" id="Phobius"/>
    </source>
</evidence>
<dbReference type="EMBL" id="CP056072">
    <property type="protein sequence ID" value="UKK02861.2"/>
    <property type="molecule type" value="Genomic_DNA"/>
</dbReference>
<dbReference type="SMART" id="SM00320">
    <property type="entry name" value="WD40"/>
    <property type="match status" value="3"/>
</dbReference>
<dbReference type="InterPro" id="IPR001680">
    <property type="entry name" value="WD40_rpt"/>
</dbReference>
<feature type="transmembrane region" description="Helical" evidence="5">
    <location>
        <begin position="534"/>
        <end position="553"/>
    </location>
</feature>
<dbReference type="PANTHER" id="PTHR22839:SF0">
    <property type="entry name" value="THO COMPLEX SUBUNIT 3"/>
    <property type="match status" value="1"/>
</dbReference>
<protein>
    <recommendedName>
        <fullName evidence="8">WD40 repeat-like protein</fullName>
    </recommendedName>
</protein>
<evidence type="ECO:0000256" key="3">
    <source>
        <dbReference type="ARBA" id="ARBA00046343"/>
    </source>
</evidence>
<evidence type="ECO:0000313" key="7">
    <source>
        <dbReference type="Proteomes" id="UP000244811"/>
    </source>
</evidence>
<dbReference type="InterPro" id="IPR036322">
    <property type="entry name" value="WD40_repeat_dom_sf"/>
</dbReference>
<keyword evidence="5" id="KW-1133">Transmembrane helix</keyword>
<feature type="transmembrane region" description="Helical" evidence="5">
    <location>
        <begin position="573"/>
        <end position="595"/>
    </location>
</feature>
<comment type="similarity">
    <text evidence="3">Belongs to the THOC3 family.</text>
</comment>
<sequence>MYNRVLKVCNYDTATPLLPYDLTVRSYMAWKFGNNIPFDEDPSKTVFDTFTLLPILSKLGVKSTMLMAHPKSPDVFALLVQGSSNSRPSVKIYELRARQSKSHRHDLINLCTITSAFTENWYTGCWSQDGNYIALVDKDDVLQVVGLHDGYKDRELKEEDSVRLDCEAYGIIYTTDYLVVHRVDGLIQFFKPDLQKHVIERAHSHIVTASAFDHNFNFLATGGSDHVVNVFEVDPEIVCVGSFPRLEGQVSSLAFSNDGVFLAWGTKDSAPNPIDDMITMQSSLDQNTPGFYDSEEAHSPEFFLTVAGIDPYEIYYQHSTPCSVAHVAFAPNKQVLAYALDYETFPKGGNTSHTNLIGFLLLYSESATAYSSSRLNQNPTSFDSKEVTLESLHLSDDDIITTSQLIDVNAELSAISRKTYKNSPNPESVRLTHDLASEIEHLRNINFEEAIKPNVEPELNYKDGIDIKKPLSESGINLKSLVYGRDVSRYSIKAITAFGVLALLILAVPTRYAQNSVFSLSSSYILLSGIKTDMRLILFVGVSYINDFLVYNFSTRLKPIRFDLTQFFDSNVAASVSEILMILGTIVLSVGTTFFNGMK</sequence>
<proteinExistence type="inferred from homology"/>
<dbReference type="PANTHER" id="PTHR22839">
    <property type="entry name" value="THO COMPLEX SUBUNIT 3 THO3"/>
    <property type="match status" value="1"/>
</dbReference>
<keyword evidence="5" id="KW-0812">Transmembrane</keyword>
<dbReference type="PROSITE" id="PS50082">
    <property type="entry name" value="WD_REPEATS_2"/>
    <property type="match status" value="1"/>
</dbReference>
<dbReference type="AlphaFoldDB" id="A0A976MDW6"/>
<evidence type="ECO:0000256" key="4">
    <source>
        <dbReference type="PROSITE-ProRule" id="PRU00221"/>
    </source>
</evidence>
<dbReference type="InterPro" id="IPR040132">
    <property type="entry name" value="Tex1/THOC3"/>
</dbReference>
<dbReference type="Gene3D" id="2.130.10.10">
    <property type="entry name" value="YVTN repeat-like/Quinoprotein amine dehydrogenase"/>
    <property type="match status" value="1"/>
</dbReference>
<feature type="repeat" description="WD" evidence="4">
    <location>
        <begin position="200"/>
        <end position="234"/>
    </location>
</feature>
<dbReference type="Pfam" id="PF00400">
    <property type="entry name" value="WD40"/>
    <property type="match status" value="1"/>
</dbReference>
<gene>
    <name evidence="6" type="ORF">MACK_002958</name>
</gene>
<keyword evidence="2" id="KW-0677">Repeat</keyword>
<evidence type="ECO:0000313" key="6">
    <source>
        <dbReference type="EMBL" id="UKK02861.2"/>
    </source>
</evidence>
<name>A0A976MDW6_THEOR</name>